<name>A0ABD2YC45_9GENT</name>
<protein>
    <recommendedName>
        <fullName evidence="2">Disease resistance protein At4g27190-like leucine-rich repeats domain-containing protein</fullName>
    </recommendedName>
</protein>
<dbReference type="PANTHER" id="PTHR33463:SF187">
    <property type="entry name" value="AND NB-ARC DOMAIN DISEASE RESISTANCE PROTEIN, PUTATIVE-RELATED"/>
    <property type="match status" value="1"/>
</dbReference>
<dbReference type="AlphaFoldDB" id="A0ABD2YC45"/>
<evidence type="ECO:0000313" key="3">
    <source>
        <dbReference type="EMBL" id="KAL3503410.1"/>
    </source>
</evidence>
<dbReference type="InterPro" id="IPR050905">
    <property type="entry name" value="Plant_NBS-LRR"/>
</dbReference>
<gene>
    <name evidence="3" type="ORF">ACH5RR_037859</name>
</gene>
<reference evidence="3 4" key="1">
    <citation type="submission" date="2024-11" db="EMBL/GenBank/DDBJ databases">
        <title>A near-complete genome assembly of Cinchona calisaya.</title>
        <authorList>
            <person name="Lian D.C."/>
            <person name="Zhao X.W."/>
            <person name="Wei L."/>
        </authorList>
    </citation>
    <scope>NUCLEOTIDE SEQUENCE [LARGE SCALE GENOMIC DNA]</scope>
    <source>
        <tissue evidence="3">Nenye</tissue>
    </source>
</reference>
<accession>A0ABD2YC45</accession>
<proteinExistence type="predicted"/>
<dbReference type="SUPFAM" id="SSF52058">
    <property type="entry name" value="L domain-like"/>
    <property type="match status" value="1"/>
</dbReference>
<dbReference type="PANTHER" id="PTHR33463">
    <property type="entry name" value="NB-ARC DOMAIN-CONTAINING PROTEIN-RELATED"/>
    <property type="match status" value="1"/>
</dbReference>
<feature type="domain" description="Disease resistance protein At4g27190-like leucine-rich repeats" evidence="2">
    <location>
        <begin position="105"/>
        <end position="234"/>
    </location>
</feature>
<evidence type="ECO:0000313" key="4">
    <source>
        <dbReference type="Proteomes" id="UP001630127"/>
    </source>
</evidence>
<dbReference type="Pfam" id="PF23247">
    <property type="entry name" value="LRR_RPS2"/>
    <property type="match status" value="1"/>
</dbReference>
<comment type="caution">
    <text evidence="3">The sequence shown here is derived from an EMBL/GenBank/DDBJ whole genome shotgun (WGS) entry which is preliminary data.</text>
</comment>
<dbReference type="Proteomes" id="UP001630127">
    <property type="component" value="Unassembled WGS sequence"/>
</dbReference>
<keyword evidence="4" id="KW-1185">Reference proteome</keyword>
<keyword evidence="1" id="KW-0611">Plant defense</keyword>
<dbReference type="InterPro" id="IPR032675">
    <property type="entry name" value="LRR_dom_sf"/>
</dbReference>
<dbReference type="EMBL" id="JBJUIK010000015">
    <property type="protein sequence ID" value="KAL3503410.1"/>
    <property type="molecule type" value="Genomic_DNA"/>
</dbReference>
<dbReference type="InterPro" id="IPR057135">
    <property type="entry name" value="At4g27190-like_LRR"/>
</dbReference>
<evidence type="ECO:0000259" key="2">
    <source>
        <dbReference type="Pfam" id="PF23247"/>
    </source>
</evidence>
<organism evidence="3 4">
    <name type="scientific">Cinchona calisaya</name>
    <dbReference type="NCBI Taxonomy" id="153742"/>
    <lineage>
        <taxon>Eukaryota</taxon>
        <taxon>Viridiplantae</taxon>
        <taxon>Streptophyta</taxon>
        <taxon>Embryophyta</taxon>
        <taxon>Tracheophyta</taxon>
        <taxon>Spermatophyta</taxon>
        <taxon>Magnoliopsida</taxon>
        <taxon>eudicotyledons</taxon>
        <taxon>Gunneridae</taxon>
        <taxon>Pentapetalae</taxon>
        <taxon>asterids</taxon>
        <taxon>lamiids</taxon>
        <taxon>Gentianales</taxon>
        <taxon>Rubiaceae</taxon>
        <taxon>Cinchonoideae</taxon>
        <taxon>Cinchoneae</taxon>
        <taxon>Cinchona</taxon>
    </lineage>
</organism>
<evidence type="ECO:0000256" key="1">
    <source>
        <dbReference type="ARBA" id="ARBA00022821"/>
    </source>
</evidence>
<sequence>METESKIMLPEDIQELELKDCHGLGSCLTEDVFLLLNIQRGGSSLTRCVVKDCEGMKCILKSSSFKNERRPLVRNNSLCPALQNLELLELIKLPSLVELCEWESICGATLPCGTLSCLKSFCIHSCPSMTKLFTLRLLQHLQNLEVINISSCYQLEEIVVDDQEECTTSTSTPSSSNSSSILPKLRKLSLDDLPKLSNFYEGTIFCDSIERVVIRYCPNLKRLPFFFPTVAGQLSPPPTLKVIEILELEREWWESLEWVDAGMQVVLQPFVRFHNRIIIVTPRI</sequence>
<dbReference type="Gene3D" id="3.80.10.10">
    <property type="entry name" value="Ribonuclease Inhibitor"/>
    <property type="match status" value="1"/>
</dbReference>